<name>A0ABS4SDT7_9PROT</name>
<gene>
    <name evidence="1" type="ORF">J2851_000483</name>
</gene>
<dbReference type="RefSeq" id="WP_209763183.1">
    <property type="nucleotide sequence ID" value="NZ_JAGINP010000001.1"/>
</dbReference>
<proteinExistence type="predicted"/>
<dbReference type="Proteomes" id="UP000781958">
    <property type="component" value="Unassembled WGS sequence"/>
</dbReference>
<dbReference type="EMBL" id="JAGINP010000001">
    <property type="protein sequence ID" value="MBP2290746.1"/>
    <property type="molecule type" value="Genomic_DNA"/>
</dbReference>
<organism evidence="1 2">
    <name type="scientific">Azospirillum rugosum</name>
    <dbReference type="NCBI Taxonomy" id="416170"/>
    <lineage>
        <taxon>Bacteria</taxon>
        <taxon>Pseudomonadati</taxon>
        <taxon>Pseudomonadota</taxon>
        <taxon>Alphaproteobacteria</taxon>
        <taxon>Rhodospirillales</taxon>
        <taxon>Azospirillaceae</taxon>
        <taxon>Azospirillum</taxon>
    </lineage>
</organism>
<protein>
    <submittedName>
        <fullName evidence="1">Uncharacterized protein</fullName>
    </submittedName>
</protein>
<comment type="caution">
    <text evidence="1">The sequence shown here is derived from an EMBL/GenBank/DDBJ whole genome shotgun (WGS) entry which is preliminary data.</text>
</comment>
<reference evidence="1 2" key="1">
    <citation type="submission" date="2021-03" db="EMBL/GenBank/DDBJ databases">
        <title>Genomic Encyclopedia of Type Strains, Phase III (KMG-III): the genomes of soil and plant-associated and newly described type strains.</title>
        <authorList>
            <person name="Whitman W."/>
        </authorList>
    </citation>
    <scope>NUCLEOTIDE SEQUENCE [LARGE SCALE GENOMIC DNA]</scope>
    <source>
        <strain evidence="1 2">IMMIB AFH-6</strain>
    </source>
</reference>
<sequence length="103" mass="11086">MSIPAEKHQRIRETYKQLGAEVLAAIHGVSAAEIRAIVRGPKAANVNAPQAVGKPAPVAENPFQAPQSAPTMAQVQKRSSLREQVGSTGYLPLMSDAYRRKPQ</sequence>
<accession>A0ABS4SDT7</accession>
<keyword evidence="2" id="KW-1185">Reference proteome</keyword>
<evidence type="ECO:0000313" key="2">
    <source>
        <dbReference type="Proteomes" id="UP000781958"/>
    </source>
</evidence>
<evidence type="ECO:0000313" key="1">
    <source>
        <dbReference type="EMBL" id="MBP2290746.1"/>
    </source>
</evidence>